<dbReference type="Pfam" id="PF13237">
    <property type="entry name" value="Fer4_10"/>
    <property type="match status" value="1"/>
</dbReference>
<keyword evidence="2" id="KW-0408">Iron</keyword>
<evidence type="ECO:0000256" key="2">
    <source>
        <dbReference type="ARBA" id="ARBA00023004"/>
    </source>
</evidence>
<dbReference type="AlphaFoldDB" id="A0A2M7S554"/>
<gene>
    <name evidence="5" type="ORF">COY52_11555</name>
</gene>
<protein>
    <submittedName>
        <fullName evidence="5">(Fe-S)-binding protein</fullName>
    </submittedName>
</protein>
<dbReference type="GO" id="GO:0051536">
    <property type="term" value="F:iron-sulfur cluster binding"/>
    <property type="evidence" value="ECO:0007669"/>
    <property type="project" value="UniProtKB-KW"/>
</dbReference>
<dbReference type="SUPFAM" id="SSF54862">
    <property type="entry name" value="4Fe-4S ferredoxins"/>
    <property type="match status" value="1"/>
</dbReference>
<dbReference type="InterPro" id="IPR007160">
    <property type="entry name" value="DUF362"/>
</dbReference>
<keyword evidence="1" id="KW-0479">Metal-binding</keyword>
<reference evidence="6" key="1">
    <citation type="submission" date="2017-09" db="EMBL/GenBank/DDBJ databases">
        <title>Depth-based differentiation of microbial function through sediment-hosted aquifers and enrichment of novel symbionts in the deep terrestrial subsurface.</title>
        <authorList>
            <person name="Probst A.J."/>
            <person name="Ladd B."/>
            <person name="Jarett J.K."/>
            <person name="Geller-Mcgrath D.E."/>
            <person name="Sieber C.M.K."/>
            <person name="Emerson J.B."/>
            <person name="Anantharaman K."/>
            <person name="Thomas B.C."/>
            <person name="Malmstrom R."/>
            <person name="Stieglmeier M."/>
            <person name="Klingl A."/>
            <person name="Woyke T."/>
            <person name="Ryan C.M."/>
            <person name="Banfield J.F."/>
        </authorList>
    </citation>
    <scope>NUCLEOTIDE SEQUENCE [LARGE SCALE GENOMIC DNA]</scope>
</reference>
<dbReference type="EMBL" id="PFMR01000319">
    <property type="protein sequence ID" value="PIZ14667.1"/>
    <property type="molecule type" value="Genomic_DNA"/>
</dbReference>
<dbReference type="Pfam" id="PF04015">
    <property type="entry name" value="DUF362"/>
    <property type="match status" value="1"/>
</dbReference>
<keyword evidence="3" id="KW-0411">Iron-sulfur</keyword>
<evidence type="ECO:0000313" key="6">
    <source>
        <dbReference type="Proteomes" id="UP000229307"/>
    </source>
</evidence>
<proteinExistence type="predicted"/>
<evidence type="ECO:0000313" key="5">
    <source>
        <dbReference type="EMBL" id="PIZ14667.1"/>
    </source>
</evidence>
<evidence type="ECO:0000256" key="1">
    <source>
        <dbReference type="ARBA" id="ARBA00022723"/>
    </source>
</evidence>
<dbReference type="PROSITE" id="PS00198">
    <property type="entry name" value="4FE4S_FER_1"/>
    <property type="match status" value="1"/>
</dbReference>
<name>A0A2M7S554_9BACT</name>
<dbReference type="InterPro" id="IPR017896">
    <property type="entry name" value="4Fe4S_Fe-S-bd"/>
</dbReference>
<evidence type="ECO:0000259" key="4">
    <source>
        <dbReference type="PROSITE" id="PS51379"/>
    </source>
</evidence>
<dbReference type="PROSITE" id="PS51379">
    <property type="entry name" value="4FE4S_FER_2"/>
    <property type="match status" value="2"/>
</dbReference>
<dbReference type="GO" id="GO:0046872">
    <property type="term" value="F:metal ion binding"/>
    <property type="evidence" value="ECO:0007669"/>
    <property type="project" value="UniProtKB-KW"/>
</dbReference>
<feature type="domain" description="4Fe-4S ferredoxin-type" evidence="4">
    <location>
        <begin position="315"/>
        <end position="344"/>
    </location>
</feature>
<organism evidence="5 6">
    <name type="scientific">Candidatus Desantisbacteria bacterium CG_4_10_14_0_8_um_filter_48_22</name>
    <dbReference type="NCBI Taxonomy" id="1974543"/>
    <lineage>
        <taxon>Bacteria</taxon>
        <taxon>Candidatus Desantisiibacteriota</taxon>
    </lineage>
</organism>
<comment type="caution">
    <text evidence="5">The sequence shown here is derived from an EMBL/GenBank/DDBJ whole genome shotgun (WGS) entry which is preliminary data.</text>
</comment>
<dbReference type="InterPro" id="IPR017900">
    <property type="entry name" value="4Fe4S_Fe_S_CS"/>
</dbReference>
<evidence type="ECO:0000256" key="3">
    <source>
        <dbReference type="ARBA" id="ARBA00023014"/>
    </source>
</evidence>
<sequence length="387" mass="42373">MGKVKVAIVSCKSYGYRELREAIARSLDLIGGLGAVMRKGDKVLLKPNMMASKPPEKAINTHPAFVRALFELIRDFGAKPVIGESPGGAIFGTKRVWKNSGMEEMAKEAGAEIVRLESSGIVKVKPPFGKKLKEFYIARPVLDADVVVSVPKFKVHGTMLLTGAIKNFLGTIPGIHKIDFHKAAPKPDEFGDVLSDILSVIKPKLAVMDAVTGMDGNGPTFGRARDVGFVIASPDCVALDAVAATMMGIEPMKVYATKHAARKGLGVADLAMIDIEGVPLSEAKIPDWKPDFISNRTVSRIPRFLLKLYGWGFRAYPLLNERKCKKCGECIEGCPTGARFLDNQVPKVDFKKCIRCLQCFEKCRNRAVRLKFSYFAKQWLKSQAGGI</sequence>
<dbReference type="Proteomes" id="UP000229307">
    <property type="component" value="Unassembled WGS sequence"/>
</dbReference>
<feature type="domain" description="4Fe-4S ferredoxin-type" evidence="4">
    <location>
        <begin position="346"/>
        <end position="373"/>
    </location>
</feature>
<accession>A0A2M7S554</accession>
<dbReference type="Gene3D" id="3.30.70.20">
    <property type="match status" value="1"/>
</dbReference>